<protein>
    <recommendedName>
        <fullName evidence="8">Histidine kinase</fullName>
    </recommendedName>
</protein>
<feature type="transmembrane region" description="Helical" evidence="3">
    <location>
        <begin position="80"/>
        <end position="104"/>
    </location>
</feature>
<feature type="transmembrane region" description="Helical" evidence="3">
    <location>
        <begin position="163"/>
        <end position="182"/>
    </location>
</feature>
<organism evidence="6 7">
    <name type="scientific">Stentor coeruleus</name>
    <dbReference type="NCBI Taxonomy" id="5963"/>
    <lineage>
        <taxon>Eukaryota</taxon>
        <taxon>Sar</taxon>
        <taxon>Alveolata</taxon>
        <taxon>Ciliophora</taxon>
        <taxon>Postciliodesmatophora</taxon>
        <taxon>Heterotrichea</taxon>
        <taxon>Heterotrichida</taxon>
        <taxon>Stentoridae</taxon>
        <taxon>Stentor</taxon>
    </lineage>
</organism>
<feature type="modified residue" description="4-aspartylphosphate" evidence="2">
    <location>
        <position position="629"/>
    </location>
</feature>
<feature type="transmembrane region" description="Helical" evidence="3">
    <location>
        <begin position="51"/>
        <end position="68"/>
    </location>
</feature>
<keyword evidence="3" id="KW-0472">Membrane</keyword>
<dbReference type="InterPro" id="IPR001789">
    <property type="entry name" value="Sig_transdc_resp-reg_receiver"/>
</dbReference>
<keyword evidence="3" id="KW-1133">Transmembrane helix</keyword>
<proteinExistence type="predicted"/>
<dbReference type="InterPro" id="IPR036097">
    <property type="entry name" value="HisK_dim/P_sf"/>
</dbReference>
<evidence type="ECO:0000259" key="4">
    <source>
        <dbReference type="PROSITE" id="PS50109"/>
    </source>
</evidence>
<dbReference type="InterPro" id="IPR005467">
    <property type="entry name" value="His_kinase_dom"/>
</dbReference>
<dbReference type="Pfam" id="PF00072">
    <property type="entry name" value="Response_reg"/>
    <property type="match status" value="1"/>
</dbReference>
<dbReference type="Gene3D" id="1.10.287.130">
    <property type="match status" value="1"/>
</dbReference>
<evidence type="ECO:0000259" key="5">
    <source>
        <dbReference type="PROSITE" id="PS50110"/>
    </source>
</evidence>
<feature type="domain" description="Response regulatory" evidence="5">
    <location>
        <begin position="580"/>
        <end position="700"/>
    </location>
</feature>
<dbReference type="CDD" id="cd00082">
    <property type="entry name" value="HisKA"/>
    <property type="match status" value="1"/>
</dbReference>
<dbReference type="CDD" id="cd17546">
    <property type="entry name" value="REC_hyHK_CKI1_RcsC-like"/>
    <property type="match status" value="1"/>
</dbReference>
<evidence type="ECO:0000256" key="2">
    <source>
        <dbReference type="PROSITE-ProRule" id="PRU00169"/>
    </source>
</evidence>
<dbReference type="Pfam" id="PF02518">
    <property type="entry name" value="HATPase_c"/>
    <property type="match status" value="1"/>
</dbReference>
<dbReference type="PANTHER" id="PTHR43719">
    <property type="entry name" value="TWO-COMPONENT HISTIDINE KINASE"/>
    <property type="match status" value="1"/>
</dbReference>
<dbReference type="PRINTS" id="PR00344">
    <property type="entry name" value="BCTRLSENSOR"/>
</dbReference>
<dbReference type="AlphaFoldDB" id="A0A1R2B1K1"/>
<dbReference type="Proteomes" id="UP000187209">
    <property type="component" value="Unassembled WGS sequence"/>
</dbReference>
<dbReference type="SMART" id="SM00388">
    <property type="entry name" value="HisKA"/>
    <property type="match status" value="1"/>
</dbReference>
<dbReference type="SMART" id="SM00448">
    <property type="entry name" value="REC"/>
    <property type="match status" value="1"/>
</dbReference>
<dbReference type="Pfam" id="PF00512">
    <property type="entry name" value="HisKA"/>
    <property type="match status" value="1"/>
</dbReference>
<dbReference type="Gene3D" id="3.30.565.10">
    <property type="entry name" value="Histidine kinase-like ATPase, C-terminal domain"/>
    <property type="match status" value="1"/>
</dbReference>
<name>A0A1R2B1K1_9CILI</name>
<accession>A0A1R2B1K1</accession>
<keyword evidence="7" id="KW-1185">Reference proteome</keyword>
<sequence length="705" mass="80644">MYFKSETEEAKILDKYKQDSIRRRLDVGFICGGSIPIFHVIYDIIFNGLYTNYALRAVSLGMTLYYYYFMKMMQKKNNSFVMTVAIMLTEFGNLMMGVMAIVFYPECLVFYSQTSALLFVYCESFLILSARTLVIMAAKQTILWAFFSYWISGFNFSDPAPYITGMVTVFIFYFFIAYFDYVKDIKLCKSKIKNRNMHRNILSVVEAISDSIMVLDDNFNIIFANTCGKEILNNKTPFEFFMNSKYYRRYFKTKDCDINIYADIHILYESSLGTEVSFGILNHNDELFEWKGKVIKWNEKLSIILCGRNVTHVVKMEKESNESQYKSALLRTVTHELRTPASAVISIAQLIETSQQLSLDNIERLDIIKNSCSYQLCLINDLLDYAQVISGCLKISNIYFNIQQMLLDCIKIIRIQLYEITVKLNLVTKDLPDLIYSDPHRIKQIILNLLSNARKFTIKGIISLEISYEKSWLIVKCIDTGIGIPQDKLKMLFVPFGKIECSGYINPQGVGLGLVISDMLVKELGGEGVKVESEIDKGSCFSFSIPVTGGSSVGDSDIAEENARVNLPSIYIKSMHIKDEVLVVDDICFNAEALTQMLKSQGIATSYALNGDDAINRLKKKKYSCVLMDCEMPIMDGWETTRKIRELYENKDIEYLPPIIACTAHTSEIIILKCKEAGMDDAIIKPCLIDVLISKIKYWIEKKDC</sequence>
<dbReference type="InterPro" id="IPR036890">
    <property type="entry name" value="HATPase_C_sf"/>
</dbReference>
<evidence type="ECO:0008006" key="8">
    <source>
        <dbReference type="Google" id="ProtNLM"/>
    </source>
</evidence>
<dbReference type="InterPro" id="IPR004358">
    <property type="entry name" value="Sig_transdc_His_kin-like_C"/>
</dbReference>
<dbReference type="SUPFAM" id="SSF55874">
    <property type="entry name" value="ATPase domain of HSP90 chaperone/DNA topoisomerase II/histidine kinase"/>
    <property type="match status" value="1"/>
</dbReference>
<evidence type="ECO:0000256" key="3">
    <source>
        <dbReference type="SAM" id="Phobius"/>
    </source>
</evidence>
<feature type="transmembrane region" description="Helical" evidence="3">
    <location>
        <begin position="133"/>
        <end position="151"/>
    </location>
</feature>
<evidence type="ECO:0000313" key="6">
    <source>
        <dbReference type="EMBL" id="OMJ70661.1"/>
    </source>
</evidence>
<dbReference type="PROSITE" id="PS50110">
    <property type="entry name" value="RESPONSE_REGULATORY"/>
    <property type="match status" value="1"/>
</dbReference>
<feature type="domain" description="Histidine kinase" evidence="4">
    <location>
        <begin position="332"/>
        <end position="549"/>
    </location>
</feature>
<dbReference type="Gene3D" id="3.40.50.2300">
    <property type="match status" value="1"/>
</dbReference>
<feature type="transmembrane region" description="Helical" evidence="3">
    <location>
        <begin position="25"/>
        <end position="45"/>
    </location>
</feature>
<dbReference type="SMART" id="SM00387">
    <property type="entry name" value="HATPase_c"/>
    <property type="match status" value="1"/>
</dbReference>
<dbReference type="SUPFAM" id="SSF52172">
    <property type="entry name" value="CheY-like"/>
    <property type="match status" value="1"/>
</dbReference>
<dbReference type="PANTHER" id="PTHR43719:SF28">
    <property type="entry name" value="PEROXIDE STRESS-ACTIVATED HISTIDINE KINASE MAK1-RELATED"/>
    <property type="match status" value="1"/>
</dbReference>
<dbReference type="InterPro" id="IPR003661">
    <property type="entry name" value="HisK_dim/P_dom"/>
</dbReference>
<evidence type="ECO:0000313" key="7">
    <source>
        <dbReference type="Proteomes" id="UP000187209"/>
    </source>
</evidence>
<dbReference type="InterPro" id="IPR011006">
    <property type="entry name" value="CheY-like_superfamily"/>
</dbReference>
<dbReference type="GO" id="GO:0000155">
    <property type="term" value="F:phosphorelay sensor kinase activity"/>
    <property type="evidence" value="ECO:0007669"/>
    <property type="project" value="InterPro"/>
</dbReference>
<reference evidence="6 7" key="1">
    <citation type="submission" date="2016-11" db="EMBL/GenBank/DDBJ databases">
        <title>The macronuclear genome of Stentor coeruleus: a giant cell with tiny introns.</title>
        <authorList>
            <person name="Slabodnick M."/>
            <person name="Ruby J.G."/>
            <person name="Reiff S.B."/>
            <person name="Swart E.C."/>
            <person name="Gosai S."/>
            <person name="Prabakaran S."/>
            <person name="Witkowska E."/>
            <person name="Larue G.E."/>
            <person name="Fisher S."/>
            <person name="Freeman R.M."/>
            <person name="Gunawardena J."/>
            <person name="Chu W."/>
            <person name="Stover N.A."/>
            <person name="Gregory B.D."/>
            <person name="Nowacki M."/>
            <person name="Derisi J."/>
            <person name="Roy S.W."/>
            <person name="Marshall W.F."/>
            <person name="Sood P."/>
        </authorList>
    </citation>
    <scope>NUCLEOTIDE SEQUENCE [LARGE SCALE GENOMIC DNA]</scope>
    <source>
        <strain evidence="6">WM001</strain>
    </source>
</reference>
<gene>
    <name evidence="6" type="ORF">SteCoe_31305</name>
</gene>
<dbReference type="PROSITE" id="PS50109">
    <property type="entry name" value="HIS_KIN"/>
    <property type="match status" value="1"/>
</dbReference>
<dbReference type="InterPro" id="IPR050956">
    <property type="entry name" value="2C_system_His_kinase"/>
</dbReference>
<evidence type="ECO:0000256" key="1">
    <source>
        <dbReference type="ARBA" id="ARBA00022553"/>
    </source>
</evidence>
<dbReference type="SUPFAM" id="SSF47384">
    <property type="entry name" value="Homodimeric domain of signal transducing histidine kinase"/>
    <property type="match status" value="1"/>
</dbReference>
<dbReference type="OrthoDB" id="60033at2759"/>
<keyword evidence="1 2" id="KW-0597">Phosphoprotein</keyword>
<comment type="caution">
    <text evidence="6">The sequence shown here is derived from an EMBL/GenBank/DDBJ whole genome shotgun (WGS) entry which is preliminary data.</text>
</comment>
<keyword evidence="3" id="KW-0812">Transmembrane</keyword>
<dbReference type="InterPro" id="IPR003594">
    <property type="entry name" value="HATPase_dom"/>
</dbReference>
<dbReference type="EMBL" id="MPUH01001065">
    <property type="protein sequence ID" value="OMJ70661.1"/>
    <property type="molecule type" value="Genomic_DNA"/>
</dbReference>